<sequence length="455" mass="50026">MAKRTVYFVFIFIAYTLGIWTFTLIPRILVGGGLTALALLTVASLIIGALVTMEVNEVKNRPYKIHEFMTKFVKMPAISLVLLSFVIVVTAIDAHYTGLALSRIIGAKIPFVGIVAIILALALLIGMRTRSLDFIVGSSILTMILIMAGALFLKRQADMYIIDEIPRLTVQGIIDSIKGFTTGINFLQTEIIFMVALLVFGLGVGFYYVIGGPLARLGVDVRKVVIGTIGLQLILSIVALLTVAYSIGIAYQGYWNAYSMGSDVQFLMIQKEYWGPLYDEYIQRGEIMRPKYTIESLYSIPNMLRDLNIEGSTKTILALMGSFFLAGFTTLLVLLETGGQLVMDVFQVTRRQGILWASILSSVMAILVYFEQLRMILLGTLLGTTALIGLVEFLPVIKLRKSATSYILAGLILLLGIGTIAATFQFGGYYRLGILVGLMLLLPLGFNNMLLKTKS</sequence>
<feature type="transmembrane region" description="Helical" evidence="1">
    <location>
        <begin position="432"/>
        <end position="451"/>
    </location>
</feature>
<evidence type="ECO:0000256" key="1">
    <source>
        <dbReference type="SAM" id="Phobius"/>
    </source>
</evidence>
<feature type="transmembrane region" description="Helical" evidence="1">
    <location>
        <begin position="376"/>
        <end position="394"/>
    </location>
</feature>
<evidence type="ECO:0000313" key="5">
    <source>
        <dbReference type="Proteomes" id="UP000009139"/>
    </source>
</evidence>
<feature type="transmembrane region" description="Helical" evidence="1">
    <location>
        <begin position="191"/>
        <end position="210"/>
    </location>
</feature>
<feature type="transmembrane region" description="Helical" evidence="1">
    <location>
        <begin position="231"/>
        <end position="251"/>
    </location>
</feature>
<dbReference type="Proteomes" id="UP000000810">
    <property type="component" value="Chromosome"/>
</dbReference>
<feature type="transmembrane region" description="Helical" evidence="1">
    <location>
        <begin position="104"/>
        <end position="125"/>
    </location>
</feature>
<dbReference type="PIR" id="A75121">
    <property type="entry name" value="A75121"/>
</dbReference>
<dbReference type="Proteomes" id="UP000009139">
    <property type="component" value="Chromosome"/>
</dbReference>
<keyword evidence="4" id="KW-1185">Reference proteome</keyword>
<feature type="transmembrane region" description="Helical" evidence="1">
    <location>
        <begin position="406"/>
        <end position="426"/>
    </location>
</feature>
<reference evidence="3 5" key="5">
    <citation type="journal article" date="2012" name="Curr. Microbiol.">
        <title>Re-annotation of two hyperthermophilic archaea Pyrococcus abyssi GE5 and Pyrococcus furiosus DSM 3638.</title>
        <authorList>
            <person name="Gao J."/>
            <person name="Wang J."/>
        </authorList>
    </citation>
    <scope>GENOME REANNOTATION</scope>
    <source>
        <strain evidence="3">GE5</strain>
        <strain evidence="5">GE5 / Orsay</strain>
    </source>
</reference>
<dbReference type="EMBL" id="AJ248285">
    <property type="protein sequence ID" value="CAB49682.1"/>
    <property type="molecule type" value="Genomic_DNA"/>
</dbReference>
<dbReference type="AlphaFoldDB" id="Q9V0M1"/>
<keyword evidence="1" id="KW-1133">Transmembrane helix</keyword>
<dbReference type="NCBIfam" id="NF037979">
    <property type="entry name" value="Na_transp"/>
    <property type="match status" value="1"/>
</dbReference>
<dbReference type="EMBL" id="HE613800">
    <property type="protein sequence ID" value="CCE70164.1"/>
    <property type="molecule type" value="Genomic_DNA"/>
</dbReference>
<evidence type="ECO:0000313" key="4">
    <source>
        <dbReference type="Proteomes" id="UP000000810"/>
    </source>
</evidence>
<dbReference type="HOGENOM" id="CLU_590028_0_0_2"/>
<evidence type="ECO:0000313" key="3">
    <source>
        <dbReference type="EMBL" id="CCE70164.1"/>
    </source>
</evidence>
<feature type="transmembrane region" description="Helical" evidence="1">
    <location>
        <begin position="72"/>
        <end position="92"/>
    </location>
</feature>
<keyword evidence="1" id="KW-0472">Membrane</keyword>
<reference evidence="2" key="3">
    <citation type="journal article" date="2001" name="Genome Res.">
        <title>Genome evolution at the genus level: comparison of three complete genomes of hyperthermophilic archaea.</title>
        <authorList>
            <person name="Lecompte O."/>
            <person name="Ripp R."/>
            <person name="Puzos-Barbe V."/>
            <person name="Duprat S."/>
            <person name="Heilig R."/>
            <person name="Dietrich J."/>
            <person name="Thierry J.C."/>
            <person name="Poch O."/>
        </authorList>
    </citation>
    <scope>NUCLEOTIDE SEQUENCE</scope>
    <source>
        <strain evidence="2">Orsay</strain>
    </source>
</reference>
<dbReference type="OrthoDB" id="86283at2157"/>
<gene>
    <name evidence="2" type="ordered locus">PAB1853</name>
</gene>
<dbReference type="KEGG" id="pab:PAB1853"/>
<protein>
    <submittedName>
        <fullName evidence="2">Uncharacterized protein</fullName>
    </submittedName>
</protein>
<feature type="transmembrane region" description="Helical" evidence="1">
    <location>
        <begin position="315"/>
        <end position="334"/>
    </location>
</feature>
<proteinExistence type="predicted"/>
<feature type="transmembrane region" description="Helical" evidence="1">
    <location>
        <begin position="132"/>
        <end position="153"/>
    </location>
</feature>
<dbReference type="eggNOG" id="arCOG03819">
    <property type="taxonomic scope" value="Archaea"/>
</dbReference>
<reference evidence="2" key="2">
    <citation type="journal article" date="2000" name="J. Mol. Biol.">
        <title>Archaeal homologs of eukaryotic methylation guide small nucleolar RNAs: lessons from the Pyrococcus genomes.</title>
        <authorList>
            <person name="Gaspin C."/>
            <person name="Cavaille J."/>
            <person name="Erauso G."/>
        </authorList>
    </citation>
    <scope>NUCLEOTIDE SEQUENCE</scope>
    <source>
        <strain evidence="2">Orsay</strain>
    </source>
</reference>
<keyword evidence="1" id="KW-0812">Transmembrane</keyword>
<dbReference type="RefSeq" id="WP_010867890.1">
    <property type="nucleotide sequence ID" value="NC_000868.1"/>
</dbReference>
<accession>Q9V0M1</accession>
<feature type="transmembrane region" description="Helical" evidence="1">
    <location>
        <begin position="354"/>
        <end position="370"/>
    </location>
</feature>
<feature type="transmembrane region" description="Helical" evidence="1">
    <location>
        <begin position="31"/>
        <end position="51"/>
    </location>
</feature>
<dbReference type="STRING" id="272844.PAB1853"/>
<dbReference type="PATRIC" id="fig|272844.11.peg.808"/>
<feature type="transmembrane region" description="Helical" evidence="1">
    <location>
        <begin position="7"/>
        <end position="25"/>
    </location>
</feature>
<reference evidence="2 4" key="4">
    <citation type="journal article" date="2003" name="Mol. Microbiol.">
        <title>An integrated analysis of the genome of the hyperthermophilic archaeon Pyrococcus abyssi.</title>
        <authorList>
            <person name="Cohen G."/>
            <person name="Barbe V."/>
            <person name="Flament D."/>
            <person name="Galperin M."/>
            <person name="Heilig R."/>
            <person name="Ripp R."/>
            <person name="Lecompte O."/>
            <person name="Prieur D."/>
            <person name="Poch O."/>
            <person name="Quellerou J."/>
            <person name="Thierry J.C."/>
            <person name="Van der Oost J."/>
            <person name="Weissenbach J."/>
            <person name="Zivanovic Y."/>
            <person name="Forterre P."/>
        </authorList>
    </citation>
    <scope>NUCLEOTIDE SEQUENCE [LARGE SCALE GENOMIC DNA]</scope>
    <source>
        <strain evidence="4">GE5 / Orsay</strain>
        <strain evidence="2">Orsay</strain>
    </source>
</reference>
<evidence type="ECO:0000313" key="2">
    <source>
        <dbReference type="EMBL" id="CAB49682.1"/>
    </source>
</evidence>
<organism evidence="2 4">
    <name type="scientific">Pyrococcus abyssi (strain GE5 / Orsay)</name>
    <dbReference type="NCBI Taxonomy" id="272844"/>
    <lineage>
        <taxon>Archaea</taxon>
        <taxon>Methanobacteriati</taxon>
        <taxon>Methanobacteriota</taxon>
        <taxon>Thermococci</taxon>
        <taxon>Thermococcales</taxon>
        <taxon>Thermococcaceae</taxon>
        <taxon>Pyrococcus</taxon>
    </lineage>
</organism>
<reference evidence="2" key="1">
    <citation type="submission" date="1999-07" db="EMBL/GenBank/DDBJ databases">
        <authorList>
            <person name="Genoscope"/>
        </authorList>
    </citation>
    <scope>NUCLEOTIDE SEQUENCE</scope>
    <source>
        <strain evidence="2">Orsay</strain>
    </source>
</reference>
<name>Q9V0M1_PYRAB</name>